<accession>A0A0D6Q5Q0</accession>
<protein>
    <submittedName>
        <fullName evidence="2">Uncharacterized protein</fullName>
    </submittedName>
</protein>
<dbReference type="Proteomes" id="UP000032675">
    <property type="component" value="Unassembled WGS sequence"/>
</dbReference>
<evidence type="ECO:0000256" key="1">
    <source>
        <dbReference type="SAM" id="Phobius"/>
    </source>
</evidence>
<keyword evidence="1" id="KW-0472">Membrane</keyword>
<dbReference type="AlphaFoldDB" id="A0A0D6Q5Q0"/>
<evidence type="ECO:0000313" key="3">
    <source>
        <dbReference type="Proteomes" id="UP000032675"/>
    </source>
</evidence>
<evidence type="ECO:0000313" key="2">
    <source>
        <dbReference type="EMBL" id="GAN98091.1"/>
    </source>
</evidence>
<feature type="transmembrane region" description="Helical" evidence="1">
    <location>
        <begin position="7"/>
        <end position="23"/>
    </location>
</feature>
<keyword evidence="1" id="KW-0812">Transmembrane</keyword>
<comment type="caution">
    <text evidence="2">The sequence shown here is derived from an EMBL/GenBank/DDBJ whole genome shotgun (WGS) entry which is preliminary data.</text>
</comment>
<gene>
    <name evidence="2" type="ORF">Geu3261_0438_005</name>
</gene>
<dbReference type="EMBL" id="BANI01000366">
    <property type="protein sequence ID" value="GAN98091.1"/>
    <property type="molecule type" value="Genomic_DNA"/>
</dbReference>
<organism evidence="2 3">
    <name type="scientific">Komagataeibacter europaeus NBRC 3261</name>
    <dbReference type="NCBI Taxonomy" id="1234669"/>
    <lineage>
        <taxon>Bacteria</taxon>
        <taxon>Pseudomonadati</taxon>
        <taxon>Pseudomonadota</taxon>
        <taxon>Alphaproteobacteria</taxon>
        <taxon>Acetobacterales</taxon>
        <taxon>Acetobacteraceae</taxon>
        <taxon>Komagataeibacter</taxon>
    </lineage>
</organism>
<name>A0A0D6Q5Q0_KOMEU</name>
<proteinExistence type="predicted"/>
<feature type="transmembrane region" description="Helical" evidence="1">
    <location>
        <begin position="29"/>
        <end position="50"/>
    </location>
</feature>
<reference evidence="2 3" key="1">
    <citation type="submission" date="2012-11" db="EMBL/GenBank/DDBJ databases">
        <title>Whole genome sequence of Gluconacetobacter europaeus NBRC3261.</title>
        <authorList>
            <person name="Azuma Y."/>
            <person name="Higashiura N."/>
            <person name="Hirakawa H."/>
            <person name="Matsushita K."/>
        </authorList>
    </citation>
    <scope>NUCLEOTIDE SEQUENCE [LARGE SCALE GENOMIC DNA]</scope>
    <source>
        <strain evidence="2 3">NBRC 3261</strain>
    </source>
</reference>
<keyword evidence="1" id="KW-1133">Transmembrane helix</keyword>
<sequence length="211" mass="24074">MIMVITFHYLVAWPILSIIMMITRVQQPVAHAFMLVSASYIAFGLLRGLIIRRPVINARIQAARQDRYFRTLIDERLQPLMKHPVITADCTLTDNYPNVLMFDGQEVMIMQKGDYVIARPDEIAGVLFDVPESEQKQRYELWDGGIVGTITVRETALSSIRNRRKSREAGITFEMNDPAHTQIFYRTGLGEGAVETCRKWDELLKKAGACP</sequence>